<dbReference type="EMBL" id="GBRH01192453">
    <property type="protein sequence ID" value="JAE05443.1"/>
    <property type="molecule type" value="Transcribed_RNA"/>
</dbReference>
<feature type="region of interest" description="Disordered" evidence="1">
    <location>
        <begin position="26"/>
        <end position="52"/>
    </location>
</feature>
<accession>A0A0A9FB00</accession>
<reference evidence="3" key="1">
    <citation type="submission" date="2014-09" db="EMBL/GenBank/DDBJ databases">
        <authorList>
            <person name="Magalhaes I.L.F."/>
            <person name="Oliveira U."/>
            <person name="Santos F.R."/>
            <person name="Vidigal T.H.D.A."/>
            <person name="Brescovit A.D."/>
            <person name="Santos A.J."/>
        </authorList>
    </citation>
    <scope>NUCLEOTIDE SEQUENCE</scope>
    <source>
        <tissue evidence="3">Shoot tissue taken approximately 20 cm above the soil surface</tissue>
    </source>
</reference>
<dbReference type="AlphaFoldDB" id="A0A0A9FB00"/>
<keyword evidence="2" id="KW-0732">Signal</keyword>
<feature type="chain" id="PRO_5002064617" description="Secreted protein" evidence="2">
    <location>
        <begin position="18"/>
        <end position="80"/>
    </location>
</feature>
<reference evidence="3" key="2">
    <citation type="journal article" date="2015" name="Data Brief">
        <title>Shoot transcriptome of the giant reed, Arundo donax.</title>
        <authorList>
            <person name="Barrero R.A."/>
            <person name="Guerrero F.D."/>
            <person name="Moolhuijzen P."/>
            <person name="Goolsby J.A."/>
            <person name="Tidwell J."/>
            <person name="Bellgard S.E."/>
            <person name="Bellgard M.I."/>
        </authorList>
    </citation>
    <scope>NUCLEOTIDE SEQUENCE</scope>
    <source>
        <tissue evidence="3">Shoot tissue taken approximately 20 cm above the soil surface</tissue>
    </source>
</reference>
<name>A0A0A9FB00_ARUDO</name>
<evidence type="ECO:0000256" key="2">
    <source>
        <dbReference type="SAM" id="SignalP"/>
    </source>
</evidence>
<protein>
    <recommendedName>
        <fullName evidence="4">Secreted protein</fullName>
    </recommendedName>
</protein>
<organism evidence="3">
    <name type="scientific">Arundo donax</name>
    <name type="common">Giant reed</name>
    <name type="synonym">Donax arundinaceus</name>
    <dbReference type="NCBI Taxonomy" id="35708"/>
    <lineage>
        <taxon>Eukaryota</taxon>
        <taxon>Viridiplantae</taxon>
        <taxon>Streptophyta</taxon>
        <taxon>Embryophyta</taxon>
        <taxon>Tracheophyta</taxon>
        <taxon>Spermatophyta</taxon>
        <taxon>Magnoliopsida</taxon>
        <taxon>Liliopsida</taxon>
        <taxon>Poales</taxon>
        <taxon>Poaceae</taxon>
        <taxon>PACMAD clade</taxon>
        <taxon>Arundinoideae</taxon>
        <taxon>Arundineae</taxon>
        <taxon>Arundo</taxon>
    </lineage>
</organism>
<evidence type="ECO:0000313" key="3">
    <source>
        <dbReference type="EMBL" id="JAE05443.1"/>
    </source>
</evidence>
<evidence type="ECO:0000256" key="1">
    <source>
        <dbReference type="SAM" id="MobiDB-lite"/>
    </source>
</evidence>
<evidence type="ECO:0008006" key="4">
    <source>
        <dbReference type="Google" id="ProtNLM"/>
    </source>
</evidence>
<sequence>MDSVQLVLLGLPILLFCSDVVTLFAPQPPSAPNPEHQHRRPTDALQPDDPSTADASIQIVITSPSFPSPGCRFDVRSNLN</sequence>
<proteinExistence type="predicted"/>
<feature type="signal peptide" evidence="2">
    <location>
        <begin position="1"/>
        <end position="17"/>
    </location>
</feature>